<comment type="pathway">
    <text evidence="15">Cofactor biosynthesis; ubiquinone biosynthesis.</text>
</comment>
<dbReference type="PANTHER" id="PTHR11048:SF28">
    <property type="entry name" value="4-HYDROXYBENZOATE POLYPRENYLTRANSFERASE, MITOCHONDRIAL"/>
    <property type="match status" value="1"/>
</dbReference>
<gene>
    <name evidence="15 16" type="primary">coq2</name>
    <name evidence="16" type="ORF">EVAR_92843_1</name>
</gene>
<comment type="subcellular location">
    <subcellularLocation>
        <location evidence="2">Membrane</location>
        <topology evidence="2">Multi-pass membrane protein</topology>
    </subcellularLocation>
    <subcellularLocation>
        <location evidence="15">Mitochondrion inner membrane</location>
        <topology evidence="15">Multi-pass membrane protein</topology>
        <orientation evidence="15">Matrix side</orientation>
    </subcellularLocation>
</comment>
<evidence type="ECO:0000313" key="16">
    <source>
        <dbReference type="EMBL" id="GBP11307.1"/>
    </source>
</evidence>
<dbReference type="PROSITE" id="PS00943">
    <property type="entry name" value="UBIA"/>
    <property type="match status" value="1"/>
</dbReference>
<keyword evidence="15" id="KW-0496">Mitochondrion</keyword>
<dbReference type="InterPro" id="IPR030470">
    <property type="entry name" value="UbiA_prenylTrfase_CS"/>
</dbReference>
<comment type="similarity">
    <text evidence="3 15">Belongs to the UbiA prenyltransferase family.</text>
</comment>
<dbReference type="GO" id="GO:0006744">
    <property type="term" value="P:ubiquinone biosynthetic process"/>
    <property type="evidence" value="ECO:0007669"/>
    <property type="project" value="UniProtKB-UniRule"/>
</dbReference>
<dbReference type="InterPro" id="IPR000537">
    <property type="entry name" value="UbiA_prenyltransferase"/>
</dbReference>
<dbReference type="OrthoDB" id="18170at2759"/>
<evidence type="ECO:0000256" key="9">
    <source>
        <dbReference type="ARBA" id="ARBA00022989"/>
    </source>
</evidence>
<dbReference type="GO" id="GO:0008299">
    <property type="term" value="P:isoprenoid biosynthetic process"/>
    <property type="evidence" value="ECO:0007669"/>
    <property type="project" value="UniProtKB-UniRule"/>
</dbReference>
<dbReference type="Pfam" id="PF01040">
    <property type="entry name" value="UbiA"/>
    <property type="match status" value="1"/>
</dbReference>
<dbReference type="Gene3D" id="1.10.357.140">
    <property type="entry name" value="UbiA prenyltransferase"/>
    <property type="match status" value="1"/>
</dbReference>
<dbReference type="InterPro" id="IPR039653">
    <property type="entry name" value="Prenyltransferase"/>
</dbReference>
<keyword evidence="4 15" id="KW-0808">Transferase</keyword>
<keyword evidence="9 15" id="KW-1133">Transmembrane helix</keyword>
<dbReference type="AlphaFoldDB" id="A0A4C1TD34"/>
<sequence length="314" mass="34476">MSTKTSSINVRTRSSLSDLRKQKVVFESTDPKIVIEKIPNLKVLPDSKLEEKITFIDKLVIFRDKADPYFKLIRWDKPIGSWLLFWPCSWSITLASIAGSPLPSAASSLSTLGLFLAGSFVMRGAGCTINDLWDKDYDGQVARTRDRPLVSGAISQKQAVLFLAAQLSVGLTILLQLNWYSVILGASSMLLVIMYPLAKRFTDYPQIFLGATFNWGALLGWSAITGSIDPFVCLPLYAGALCWTVVYDTIYAHQDKHDDARIGIKSTALKFGERTKPLLSLWAGGALCGLSCAGAAAELDWPYYLALTAAAAHR</sequence>
<dbReference type="Gene3D" id="1.20.120.1780">
    <property type="entry name" value="UbiA prenyltransferase"/>
    <property type="match status" value="1"/>
</dbReference>
<evidence type="ECO:0000256" key="3">
    <source>
        <dbReference type="ARBA" id="ARBA00005985"/>
    </source>
</evidence>
<evidence type="ECO:0000256" key="2">
    <source>
        <dbReference type="ARBA" id="ARBA00004141"/>
    </source>
</evidence>
<feature type="transmembrane region" description="Helical" evidence="15">
    <location>
        <begin position="278"/>
        <end position="297"/>
    </location>
</feature>
<dbReference type="InterPro" id="IPR044878">
    <property type="entry name" value="UbiA_sf"/>
</dbReference>
<evidence type="ECO:0000256" key="15">
    <source>
        <dbReference type="HAMAP-Rule" id="MF_03189"/>
    </source>
</evidence>
<evidence type="ECO:0000256" key="13">
    <source>
        <dbReference type="ARBA" id="ARBA00050454"/>
    </source>
</evidence>
<evidence type="ECO:0000256" key="4">
    <source>
        <dbReference type="ARBA" id="ARBA00022679"/>
    </source>
</evidence>
<evidence type="ECO:0000313" key="17">
    <source>
        <dbReference type="Proteomes" id="UP000299102"/>
    </source>
</evidence>
<evidence type="ECO:0000256" key="1">
    <source>
        <dbReference type="ARBA" id="ARBA00001946"/>
    </source>
</evidence>
<dbReference type="CDD" id="cd13959">
    <property type="entry name" value="PT_UbiA_COQ2"/>
    <property type="match status" value="1"/>
</dbReference>
<dbReference type="UniPathway" id="UPA00232"/>
<evidence type="ECO:0000256" key="8">
    <source>
        <dbReference type="ARBA" id="ARBA00022946"/>
    </source>
</evidence>
<feature type="transmembrane region" description="Helical" evidence="15">
    <location>
        <begin position="207"/>
        <end position="228"/>
    </location>
</feature>
<dbReference type="NCBIfam" id="TIGR01474">
    <property type="entry name" value="ubiA_proteo"/>
    <property type="match status" value="1"/>
</dbReference>
<protein>
    <recommendedName>
        <fullName evidence="15">4-hydroxybenzoate polyprenyltransferase, mitochondrial</fullName>
        <shortName evidence="15">4-HB polyprenyltransferase</shortName>
        <ecNumber evidence="15">2.5.1.39</ecNumber>
    </recommendedName>
    <alternativeName>
        <fullName evidence="15">Para-hydroxybenzoate--polyprenyltransferase</fullName>
        <shortName evidence="15">PHB:PPT</shortName>
        <shortName evidence="15">PHB:polyprenyltransferase</shortName>
    </alternativeName>
</protein>
<dbReference type="GO" id="GO:0008412">
    <property type="term" value="F:4-hydroxybenzoate polyprenyltransferase activity"/>
    <property type="evidence" value="ECO:0007669"/>
    <property type="project" value="UniProtKB-EC"/>
</dbReference>
<accession>A0A4C1TD34</accession>
<keyword evidence="5 15" id="KW-0831">Ubiquinone biosynthesis</keyword>
<comment type="catalytic activity">
    <reaction evidence="12">
        <text>all-trans-decaprenyl diphosphate + 4-hydroxybenzoate = 4-hydroxy-3-(all-trans-decaprenyl)benzoate + diphosphate</text>
        <dbReference type="Rhea" id="RHEA:44564"/>
        <dbReference type="ChEBI" id="CHEBI:17879"/>
        <dbReference type="ChEBI" id="CHEBI:33019"/>
        <dbReference type="ChEBI" id="CHEBI:60721"/>
        <dbReference type="ChEBI" id="CHEBI:84503"/>
        <dbReference type="EC" id="2.5.1.39"/>
    </reaction>
    <physiologicalReaction direction="left-to-right" evidence="12">
        <dbReference type="Rhea" id="RHEA:44565"/>
    </physiologicalReaction>
</comment>
<evidence type="ECO:0000256" key="14">
    <source>
        <dbReference type="ARBA" id="ARBA00051182"/>
    </source>
</evidence>
<proteinExistence type="inferred from homology"/>
<dbReference type="EMBL" id="BGZK01000046">
    <property type="protein sequence ID" value="GBP11307.1"/>
    <property type="molecule type" value="Genomic_DNA"/>
</dbReference>
<comment type="catalytic activity">
    <reaction evidence="13">
        <text>all-trans-nonaprenyl diphosphate + 4-hydroxybenzoate = 4-hydroxy-3-(all-trans-nonaprenyl)benzoate + diphosphate</text>
        <dbReference type="Rhea" id="RHEA:17709"/>
        <dbReference type="ChEBI" id="CHEBI:17879"/>
        <dbReference type="ChEBI" id="CHEBI:33019"/>
        <dbReference type="ChEBI" id="CHEBI:58391"/>
        <dbReference type="ChEBI" id="CHEBI:84502"/>
        <dbReference type="EC" id="2.5.1.39"/>
    </reaction>
    <physiologicalReaction direction="left-to-right" evidence="13">
        <dbReference type="Rhea" id="RHEA:17710"/>
    </physiologicalReaction>
</comment>
<dbReference type="HAMAP" id="MF_01635">
    <property type="entry name" value="UbiA"/>
    <property type="match status" value="1"/>
</dbReference>
<evidence type="ECO:0000256" key="7">
    <source>
        <dbReference type="ARBA" id="ARBA00022792"/>
    </source>
</evidence>
<organism evidence="16 17">
    <name type="scientific">Eumeta variegata</name>
    <name type="common">Bagworm moth</name>
    <name type="synonym">Eumeta japonica</name>
    <dbReference type="NCBI Taxonomy" id="151549"/>
    <lineage>
        <taxon>Eukaryota</taxon>
        <taxon>Metazoa</taxon>
        <taxon>Ecdysozoa</taxon>
        <taxon>Arthropoda</taxon>
        <taxon>Hexapoda</taxon>
        <taxon>Insecta</taxon>
        <taxon>Pterygota</taxon>
        <taxon>Neoptera</taxon>
        <taxon>Endopterygota</taxon>
        <taxon>Lepidoptera</taxon>
        <taxon>Glossata</taxon>
        <taxon>Ditrysia</taxon>
        <taxon>Tineoidea</taxon>
        <taxon>Psychidae</taxon>
        <taxon>Oiketicinae</taxon>
        <taxon>Eumeta</taxon>
    </lineage>
</organism>
<comment type="caution">
    <text evidence="16">The sequence shown here is derived from an EMBL/GenBank/DDBJ whole genome shotgun (WGS) entry which is preliminary data.</text>
</comment>
<feature type="transmembrane region" description="Helical" evidence="15">
    <location>
        <begin position="179"/>
        <end position="198"/>
    </location>
</feature>
<evidence type="ECO:0000256" key="5">
    <source>
        <dbReference type="ARBA" id="ARBA00022688"/>
    </source>
</evidence>
<keyword evidence="10 15" id="KW-0472">Membrane</keyword>
<keyword evidence="17" id="KW-1185">Reference proteome</keyword>
<name>A0A4C1TD34_EUMVA</name>
<keyword evidence="11 15" id="KW-0414">Isoprene biosynthesis</keyword>
<comment type="catalytic activity">
    <reaction evidence="14">
        <text>an all-trans-polyprenyl diphosphate + 4-hydroxybenzoate = a 4-hydroxy-3-(all-trans-polyprenyl)benzoate + diphosphate</text>
        <dbReference type="Rhea" id="RHEA:44504"/>
        <dbReference type="Rhea" id="RHEA-COMP:9514"/>
        <dbReference type="Rhea" id="RHEA-COMP:9564"/>
        <dbReference type="ChEBI" id="CHEBI:17879"/>
        <dbReference type="ChEBI" id="CHEBI:33019"/>
        <dbReference type="ChEBI" id="CHEBI:58914"/>
        <dbReference type="ChEBI" id="CHEBI:78396"/>
        <dbReference type="EC" id="2.5.1.39"/>
    </reaction>
    <physiologicalReaction direction="left-to-right" evidence="14">
        <dbReference type="Rhea" id="RHEA:44505"/>
    </physiologicalReaction>
</comment>
<keyword evidence="7 15" id="KW-0999">Mitochondrion inner membrane</keyword>
<reference evidence="16 17" key="1">
    <citation type="journal article" date="2019" name="Commun. Biol.">
        <title>The bagworm genome reveals a unique fibroin gene that provides high tensile strength.</title>
        <authorList>
            <person name="Kono N."/>
            <person name="Nakamura H."/>
            <person name="Ohtoshi R."/>
            <person name="Tomita M."/>
            <person name="Numata K."/>
            <person name="Arakawa K."/>
        </authorList>
    </citation>
    <scope>NUCLEOTIDE SEQUENCE [LARGE SCALE GENOMIC DNA]</scope>
</reference>
<comment type="function">
    <text evidence="15">Catalyzes the prenylation of para-hydroxybenzoate (PHB) with an all-trans polyprenyl group. Mediates the second step in the final reaction sequence of coenzyme Q (CoQ) biosynthesis, which is the condensation of the polyisoprenoid side chain with PHB, generating the first membrane-bound Q intermediate.</text>
</comment>
<dbReference type="STRING" id="151549.A0A4C1TD34"/>
<evidence type="ECO:0000256" key="11">
    <source>
        <dbReference type="ARBA" id="ARBA00023229"/>
    </source>
</evidence>
<dbReference type="PANTHER" id="PTHR11048">
    <property type="entry name" value="PRENYLTRANSFERASES"/>
    <property type="match status" value="1"/>
</dbReference>
<keyword evidence="6 15" id="KW-0812">Transmembrane</keyword>
<evidence type="ECO:0000256" key="10">
    <source>
        <dbReference type="ARBA" id="ARBA00023136"/>
    </source>
</evidence>
<dbReference type="EC" id="2.5.1.39" evidence="15"/>
<evidence type="ECO:0000256" key="6">
    <source>
        <dbReference type="ARBA" id="ARBA00022692"/>
    </source>
</evidence>
<feature type="transmembrane region" description="Helical" evidence="15">
    <location>
        <begin position="234"/>
        <end position="252"/>
    </location>
</feature>
<evidence type="ECO:0000256" key="12">
    <source>
        <dbReference type="ARBA" id="ARBA00049890"/>
    </source>
</evidence>
<dbReference type="InterPro" id="IPR006370">
    <property type="entry name" value="HB_polyprenyltransferase-like"/>
</dbReference>
<feature type="transmembrane region" description="Helical" evidence="15">
    <location>
        <begin position="79"/>
        <end position="100"/>
    </location>
</feature>
<dbReference type="FunFam" id="1.20.120.1780:FF:000001">
    <property type="entry name" value="4-hydroxybenzoate octaprenyltransferase"/>
    <property type="match status" value="1"/>
</dbReference>
<comment type="cofactor">
    <cofactor evidence="1 15">
        <name>Mg(2+)</name>
        <dbReference type="ChEBI" id="CHEBI:18420"/>
    </cofactor>
</comment>
<dbReference type="GO" id="GO:0005743">
    <property type="term" value="C:mitochondrial inner membrane"/>
    <property type="evidence" value="ECO:0007669"/>
    <property type="project" value="UniProtKB-SubCell"/>
</dbReference>
<dbReference type="Proteomes" id="UP000299102">
    <property type="component" value="Unassembled WGS sequence"/>
</dbReference>
<keyword evidence="8" id="KW-0809">Transit peptide</keyword>
<dbReference type="FunFam" id="1.10.357.140:FF:000003">
    <property type="entry name" value="4-hydroxybenzoate polyprenyltransferase, mitochondrial"/>
    <property type="match status" value="1"/>
</dbReference>